<dbReference type="Pfam" id="PF17802">
    <property type="entry name" value="SpaA"/>
    <property type="match status" value="2"/>
</dbReference>
<dbReference type="SUPFAM" id="SSF49478">
    <property type="entry name" value="Cna protein B-type domain"/>
    <property type="match status" value="2"/>
</dbReference>
<sequence length="563" mass="61869">MKKRFFSSFLIVLLLLVNFATSAFALQDPPVDFAERGSITVHKYSFEGDESDKIDGTGIELDKDVDIPVNSTPLPGTVYEIQQTHELVQGTNNQEEWVELVTPATPIQRTTDSNGVANFDDLDLGRYTLKEISAPGHLTDPVTYYIDVPLTVENGTKLLYDVHVYPKNTPVEGGVEFLKLGEGAEENALAGVTFHLFYEDGTRVDDVDYVSGFDGYVRVAGLATGSYYFEEVETVNGYLLNNTKIPFEIEEIIGDEQPETVVLANFQNYKEPDVFKEQRDLNEIEWGEETTTLVGETVDFRLSAIAPTDIDEYVKFALSDQIDTRLNYTAGSTTVYINDSDTLLVAGNDYTLVEATEANNDTLEVSLTEAGIAKLTAGDTLYVEFSAVVDESALGEGPIENTAVVDWDNNKGDEGDKESDPTITTPEEGTITITKVAKNDNDLLLEGATFKLQRLDENGEWVDAVGSSQTTDQTGVLTWDRLVSGDYRLVETAAPAGYNLLANPIEFVIDDGVNLSHEFLIENMPEGLIPQTGGMGTLMFTVSGLVLMGFAGFNLIRKRQEAK</sequence>
<gene>
    <name evidence="9" type="ORF">GCM10022410_23780</name>
</gene>
<dbReference type="SUPFAM" id="SSF49401">
    <property type="entry name" value="Bacterial adhesins"/>
    <property type="match status" value="1"/>
</dbReference>
<keyword evidence="5" id="KW-0812">Transmembrane</keyword>
<evidence type="ECO:0000259" key="7">
    <source>
        <dbReference type="Pfam" id="PF16555"/>
    </source>
</evidence>
<dbReference type="PANTHER" id="PTHR36108:SF13">
    <property type="entry name" value="COLOSSIN-B-RELATED"/>
    <property type="match status" value="1"/>
</dbReference>
<dbReference type="RefSeq" id="WP_344913488.1">
    <property type="nucleotide sequence ID" value="NZ_BAABDL010000132.1"/>
</dbReference>
<dbReference type="InterPro" id="IPR008966">
    <property type="entry name" value="Adhesion_dom_sf"/>
</dbReference>
<keyword evidence="5" id="KW-0472">Membrane</keyword>
<dbReference type="Gene3D" id="2.60.40.10">
    <property type="entry name" value="Immunoglobulins"/>
    <property type="match status" value="3"/>
</dbReference>
<feature type="signal peptide" evidence="6">
    <location>
        <begin position="1"/>
        <end position="25"/>
    </location>
</feature>
<protein>
    <submittedName>
        <fullName evidence="9">LPXTG cell wall anchor domain-containing protein</fullName>
    </submittedName>
</protein>
<dbReference type="NCBIfam" id="TIGR01167">
    <property type="entry name" value="LPXTG_anchor"/>
    <property type="match status" value="1"/>
</dbReference>
<dbReference type="NCBIfam" id="NF033902">
    <property type="entry name" value="iso_D2_wall_anc"/>
    <property type="match status" value="1"/>
</dbReference>
<organism evidence="9 10">
    <name type="scientific">Amphibacillus indicireducens</name>
    <dbReference type="NCBI Taxonomy" id="1076330"/>
    <lineage>
        <taxon>Bacteria</taxon>
        <taxon>Bacillati</taxon>
        <taxon>Bacillota</taxon>
        <taxon>Bacilli</taxon>
        <taxon>Bacillales</taxon>
        <taxon>Bacillaceae</taxon>
        <taxon>Amphibacillus</taxon>
    </lineage>
</organism>
<dbReference type="PANTHER" id="PTHR36108">
    <property type="entry name" value="COLOSSIN-B-RELATED"/>
    <property type="match status" value="1"/>
</dbReference>
<feature type="transmembrane region" description="Helical" evidence="5">
    <location>
        <begin position="533"/>
        <end position="556"/>
    </location>
</feature>
<dbReference type="InterPro" id="IPR041033">
    <property type="entry name" value="SpaA_PFL_dom_1"/>
</dbReference>
<keyword evidence="10" id="KW-1185">Reference proteome</keyword>
<dbReference type="EMBL" id="BAABDL010000132">
    <property type="protein sequence ID" value="GAA4078575.1"/>
    <property type="molecule type" value="Genomic_DNA"/>
</dbReference>
<dbReference type="NCBIfam" id="TIGR04226">
    <property type="entry name" value="RrgB_K2N_iso_D2"/>
    <property type="match status" value="1"/>
</dbReference>
<reference evidence="10" key="1">
    <citation type="journal article" date="2019" name="Int. J. Syst. Evol. Microbiol.">
        <title>The Global Catalogue of Microorganisms (GCM) 10K type strain sequencing project: providing services to taxonomists for standard genome sequencing and annotation.</title>
        <authorList>
            <consortium name="The Broad Institute Genomics Platform"/>
            <consortium name="The Broad Institute Genome Sequencing Center for Infectious Disease"/>
            <person name="Wu L."/>
            <person name="Ma J."/>
        </authorList>
    </citation>
    <scope>NUCLEOTIDE SEQUENCE [LARGE SCALE GENOMIC DNA]</scope>
    <source>
        <strain evidence="10">JCM 17250</strain>
    </source>
</reference>
<dbReference type="InterPro" id="IPR013783">
    <property type="entry name" value="Ig-like_fold"/>
</dbReference>
<comment type="caution">
    <text evidence="9">The sequence shown here is derived from an EMBL/GenBank/DDBJ whole genome shotgun (WGS) entry which is preliminary data.</text>
</comment>
<dbReference type="InterPro" id="IPR048052">
    <property type="entry name" value="FM1-like"/>
</dbReference>
<evidence type="ECO:0000256" key="4">
    <source>
        <dbReference type="SAM" id="MobiDB-lite"/>
    </source>
</evidence>
<evidence type="ECO:0000313" key="10">
    <source>
        <dbReference type="Proteomes" id="UP001501734"/>
    </source>
</evidence>
<feature type="domain" description="Gram-positive pilin subunit D1 N-terminal" evidence="7">
    <location>
        <begin position="37"/>
        <end position="169"/>
    </location>
</feature>
<keyword evidence="2" id="KW-0964">Secreted</keyword>
<evidence type="ECO:0000256" key="6">
    <source>
        <dbReference type="SAM" id="SignalP"/>
    </source>
</evidence>
<evidence type="ECO:0000256" key="2">
    <source>
        <dbReference type="ARBA" id="ARBA00022525"/>
    </source>
</evidence>
<name>A0ABP7W0M6_9BACI</name>
<dbReference type="Gene3D" id="2.60.40.740">
    <property type="match status" value="1"/>
</dbReference>
<evidence type="ECO:0000256" key="5">
    <source>
        <dbReference type="SAM" id="Phobius"/>
    </source>
</evidence>
<keyword evidence="5" id="KW-1133">Transmembrane helix</keyword>
<feature type="chain" id="PRO_5047399010" evidence="6">
    <location>
        <begin position="26"/>
        <end position="563"/>
    </location>
</feature>
<feature type="domain" description="SpaA-like prealbumin fold" evidence="8">
    <location>
        <begin position="429"/>
        <end position="512"/>
    </location>
</feature>
<evidence type="ECO:0000256" key="1">
    <source>
        <dbReference type="ARBA" id="ARBA00007257"/>
    </source>
</evidence>
<keyword evidence="3 6" id="KW-0732">Signal</keyword>
<evidence type="ECO:0000313" key="9">
    <source>
        <dbReference type="EMBL" id="GAA4078575.1"/>
    </source>
</evidence>
<proteinExistence type="inferred from homology"/>
<dbReference type="InterPro" id="IPR032364">
    <property type="entry name" value="GramPos_pilinD1_N"/>
</dbReference>
<accession>A0ABP7W0M6</accession>
<dbReference type="Proteomes" id="UP001501734">
    <property type="component" value="Unassembled WGS sequence"/>
</dbReference>
<dbReference type="InterPro" id="IPR026466">
    <property type="entry name" value="Fim_isopep_form_D2_dom"/>
</dbReference>
<dbReference type="Pfam" id="PF16555">
    <property type="entry name" value="GramPos_pilinD1"/>
    <property type="match status" value="1"/>
</dbReference>
<feature type="domain" description="SpaA-like prealbumin fold" evidence="8">
    <location>
        <begin position="184"/>
        <end position="251"/>
    </location>
</feature>
<feature type="compositionally biased region" description="Basic and acidic residues" evidence="4">
    <location>
        <begin position="408"/>
        <end position="420"/>
    </location>
</feature>
<feature type="region of interest" description="Disordered" evidence="4">
    <location>
        <begin position="404"/>
        <end position="426"/>
    </location>
</feature>
<evidence type="ECO:0000259" key="8">
    <source>
        <dbReference type="Pfam" id="PF17802"/>
    </source>
</evidence>
<comment type="similarity">
    <text evidence="1">Belongs to the serine-aspartate repeat-containing protein (SDr) family.</text>
</comment>
<evidence type="ECO:0000256" key="3">
    <source>
        <dbReference type="ARBA" id="ARBA00022729"/>
    </source>
</evidence>